<evidence type="ECO:0008006" key="3">
    <source>
        <dbReference type="Google" id="ProtNLM"/>
    </source>
</evidence>
<dbReference type="AlphaFoldDB" id="Q03FJ3"/>
<dbReference type="Proteomes" id="UP000000773">
    <property type="component" value="Chromosome"/>
</dbReference>
<proteinExistence type="predicted"/>
<evidence type="ECO:0000313" key="1">
    <source>
        <dbReference type="EMBL" id="ABJ68029.1"/>
    </source>
</evidence>
<dbReference type="KEGG" id="ppe:PEPE_0973"/>
<evidence type="ECO:0000313" key="2">
    <source>
        <dbReference type="Proteomes" id="UP000000773"/>
    </source>
</evidence>
<dbReference type="eggNOG" id="ENOG5032SJT">
    <property type="taxonomic scope" value="Bacteria"/>
</dbReference>
<gene>
    <name evidence="1" type="ordered locus">PEPE_0973</name>
</gene>
<dbReference type="RefSeq" id="WP_011673382.1">
    <property type="nucleotide sequence ID" value="NC_008525.1"/>
</dbReference>
<organism evidence="1 2">
    <name type="scientific">Pediococcus pentosaceus (strain ATCC 25745 / CCUG 21536 / LMG 10740 / 183-1w)</name>
    <dbReference type="NCBI Taxonomy" id="278197"/>
    <lineage>
        <taxon>Bacteria</taxon>
        <taxon>Bacillati</taxon>
        <taxon>Bacillota</taxon>
        <taxon>Bacilli</taxon>
        <taxon>Lactobacillales</taxon>
        <taxon>Lactobacillaceae</taxon>
        <taxon>Pediococcus</taxon>
    </lineage>
</organism>
<dbReference type="GeneID" id="33062722"/>
<dbReference type="EMBL" id="CP000422">
    <property type="protein sequence ID" value="ABJ68029.1"/>
    <property type="molecule type" value="Genomic_DNA"/>
</dbReference>
<sequence length="444" mass="52275">MKAYFKTVHDITKIDIGEIDIYFSLGDIVVESKYNEKHGTKEIEIRGILDFNPIYSNLDLRRLIRPELLIIQGVISLFIDFPITVYDITSQIQSFTDIENFVENKFKKSTFKIEKKDYSNELELVLERIEDPKNKNLAVSVLDRWRKVLDFRKEDMFEKLYRDEELLGIFHILDLLSDIYVDDNTKIIVQSLGANSPNFSTKIKYLLSKEGITSEEEFDFVGVAIKCRNAIAHDRVVFQPVVNWPLAPFFNISESFIDVDILRCLTKKLIGNFFGINIWDNEYNEFAIKYLRPSVKNICEFIKKPSKYEIISIDDMDILNEKKHVITWESVYIRYLQNPKKIKIDKLGSALKSSFFNLELNSKNAYNIFNISVILIESNDSEIVDRCRENIECLLEKELIENNDLYEIIPEFDLHHVNYIKYKEIVLNKVRNNNTYFNLNDSMY</sequence>
<name>Q03FJ3_PEDPA</name>
<dbReference type="HOGENOM" id="CLU_046682_0_0_9"/>
<protein>
    <recommendedName>
        <fullName evidence="3">Apea-like HEPN domain-containing protein</fullName>
    </recommendedName>
</protein>
<dbReference type="OrthoDB" id="1488847at2"/>
<accession>Q03FJ3</accession>
<reference evidence="1 2" key="1">
    <citation type="journal article" date="2006" name="Proc. Natl. Acad. Sci. U.S.A.">
        <title>Comparative genomics of the lactic acid bacteria.</title>
        <authorList>
            <person name="Makarova K."/>
            <person name="Slesarev A."/>
            <person name="Wolf Y."/>
            <person name="Sorokin A."/>
            <person name="Mirkin B."/>
            <person name="Koonin E."/>
            <person name="Pavlov A."/>
            <person name="Pavlova N."/>
            <person name="Karamychev V."/>
            <person name="Polouchine N."/>
            <person name="Shakhova V."/>
            <person name="Grigoriev I."/>
            <person name="Lou Y."/>
            <person name="Rohksar D."/>
            <person name="Lucas S."/>
            <person name="Huang K."/>
            <person name="Goodstein D.M."/>
            <person name="Hawkins T."/>
            <person name="Plengvidhya V."/>
            <person name="Welker D."/>
            <person name="Hughes J."/>
            <person name="Goh Y."/>
            <person name="Benson A."/>
            <person name="Baldwin K."/>
            <person name="Lee J.H."/>
            <person name="Diaz-Muniz I."/>
            <person name="Dosti B."/>
            <person name="Smeianov V."/>
            <person name="Wechter W."/>
            <person name="Barabote R."/>
            <person name="Lorca G."/>
            <person name="Altermann E."/>
            <person name="Barrangou R."/>
            <person name="Ganesan B."/>
            <person name="Xie Y."/>
            <person name="Rawsthorne H."/>
            <person name="Tamir D."/>
            <person name="Parker C."/>
            <person name="Breidt F."/>
            <person name="Broadbent J."/>
            <person name="Hutkins R."/>
            <person name="O'Sullivan D."/>
            <person name="Steele J."/>
            <person name="Unlu G."/>
            <person name="Saier M."/>
            <person name="Klaenhammer T."/>
            <person name="Richardson P."/>
            <person name="Kozyavkin S."/>
            <person name="Weimer B."/>
            <person name="Mills D."/>
        </authorList>
    </citation>
    <scope>NUCLEOTIDE SEQUENCE [LARGE SCALE GENOMIC DNA]</scope>
    <source>
        <strain evidence="2">ATCC 25745 / CCUG 21536 / LMG 10740 / 183-1w</strain>
    </source>
</reference>